<feature type="chain" id="PRO_5010334289" description="Thiol:disulfide interchange protein DsbD N-terminal domain-containing protein" evidence="1">
    <location>
        <begin position="31"/>
        <end position="275"/>
    </location>
</feature>
<evidence type="ECO:0000313" key="3">
    <source>
        <dbReference type="EMBL" id="OLP54444.1"/>
    </source>
</evidence>
<organism evidence="3 4">
    <name type="scientific">Xaviernesmea rhizosphaerae</name>
    <dbReference type="NCBI Taxonomy" id="1672749"/>
    <lineage>
        <taxon>Bacteria</taxon>
        <taxon>Pseudomonadati</taxon>
        <taxon>Pseudomonadota</taxon>
        <taxon>Alphaproteobacteria</taxon>
        <taxon>Hyphomicrobiales</taxon>
        <taxon>Rhizobiaceae</taxon>
        <taxon>Rhizobium/Agrobacterium group</taxon>
        <taxon>Xaviernesmea</taxon>
    </lineage>
</organism>
<feature type="domain" description="Thiol:disulfide interchange protein DsbD N-terminal" evidence="2">
    <location>
        <begin position="52"/>
        <end position="156"/>
    </location>
</feature>
<dbReference type="Proteomes" id="UP000186143">
    <property type="component" value="Unassembled WGS sequence"/>
</dbReference>
<dbReference type="InterPro" id="IPR028250">
    <property type="entry name" value="DsbDN"/>
</dbReference>
<dbReference type="RefSeq" id="WP_075635631.1">
    <property type="nucleotide sequence ID" value="NZ_MKIO01000033.1"/>
</dbReference>
<reference evidence="3 4" key="1">
    <citation type="submission" date="2016-09" db="EMBL/GenBank/DDBJ databases">
        <title>Rhizobium sp. nov., a novel species isolated from the rice rhizosphere.</title>
        <authorList>
            <person name="Zhao J."/>
            <person name="Zhang X."/>
        </authorList>
    </citation>
    <scope>NUCLEOTIDE SEQUENCE [LARGE SCALE GENOMIC DNA]</scope>
    <source>
        <strain evidence="3 4">MH17</strain>
    </source>
</reference>
<protein>
    <recommendedName>
        <fullName evidence="2">Thiol:disulfide interchange protein DsbD N-terminal domain-containing protein</fullName>
    </recommendedName>
</protein>
<sequence length="275" mass="28429">MTEQFRQNVTQGAALASLLTAFFILPPANAAQSDPVRAEGVDIRLVASAPEADGKIPAMLDIRLAPGWKTYWIDPGSSGLPPQITVSGPGLRFDGVRFPAPKAFEEGSARSVGYADGVTLPLVLSHEAGAMPARVTAQVMIGVCKDICVPVQASLSADLSGPAAANPLDKARIALAEESLPGPPQPDLTVTSARVKDAKLVLELTAPAGEPPQIFLSSSKGASFGTPKIVPAGPGRFRAETTLRLPRAAAAPAEAGITAVLVSGRRAVEMPLVFE</sequence>
<dbReference type="EMBL" id="MKIO01000033">
    <property type="protein sequence ID" value="OLP54444.1"/>
    <property type="molecule type" value="Genomic_DNA"/>
</dbReference>
<dbReference type="Pfam" id="PF11412">
    <property type="entry name" value="DsbD_N"/>
    <property type="match status" value="1"/>
</dbReference>
<accession>A0A1Q9AH44</accession>
<evidence type="ECO:0000256" key="1">
    <source>
        <dbReference type="SAM" id="SignalP"/>
    </source>
</evidence>
<feature type="signal peptide" evidence="1">
    <location>
        <begin position="1"/>
        <end position="30"/>
    </location>
</feature>
<comment type="caution">
    <text evidence="3">The sequence shown here is derived from an EMBL/GenBank/DDBJ whole genome shotgun (WGS) entry which is preliminary data.</text>
</comment>
<evidence type="ECO:0000313" key="4">
    <source>
        <dbReference type="Proteomes" id="UP000186143"/>
    </source>
</evidence>
<evidence type="ECO:0000259" key="2">
    <source>
        <dbReference type="Pfam" id="PF11412"/>
    </source>
</evidence>
<dbReference type="AlphaFoldDB" id="A0A1Q9AH44"/>
<keyword evidence="1" id="KW-0732">Signal</keyword>
<dbReference type="STRING" id="1672749.BJF92_03265"/>
<proteinExistence type="predicted"/>
<name>A0A1Q9AH44_9HYPH</name>
<gene>
    <name evidence="3" type="ORF">BJF92_03265</name>
</gene>